<name>A0A913YUP4_EXADI</name>
<proteinExistence type="inferred from homology"/>
<keyword evidence="4" id="KW-1185">Reference proteome</keyword>
<dbReference type="GO" id="GO:0000398">
    <property type="term" value="P:mRNA splicing, via spliceosome"/>
    <property type="evidence" value="ECO:0007669"/>
    <property type="project" value="InterPro"/>
</dbReference>
<dbReference type="RefSeq" id="XP_028519225.1">
    <property type="nucleotide sequence ID" value="XM_028663424.1"/>
</dbReference>
<accession>A0A913YUP4</accession>
<dbReference type="PANTHER" id="PTHR12111:SF2">
    <property type="entry name" value="SPLICING FACTOR YJU2B-RELATED"/>
    <property type="match status" value="1"/>
</dbReference>
<dbReference type="OMA" id="CNNCENI"/>
<organism evidence="3 4">
    <name type="scientific">Exaiptasia diaphana</name>
    <name type="common">Tropical sea anemone</name>
    <name type="synonym">Aiptasia pulchella</name>
    <dbReference type="NCBI Taxonomy" id="2652724"/>
    <lineage>
        <taxon>Eukaryota</taxon>
        <taxon>Metazoa</taxon>
        <taxon>Cnidaria</taxon>
        <taxon>Anthozoa</taxon>
        <taxon>Hexacorallia</taxon>
        <taxon>Actiniaria</taxon>
        <taxon>Aiptasiidae</taxon>
        <taxon>Exaiptasia</taxon>
    </lineage>
</organism>
<dbReference type="OrthoDB" id="360327at2759"/>
<evidence type="ECO:0000313" key="4">
    <source>
        <dbReference type="Proteomes" id="UP000887567"/>
    </source>
</evidence>
<dbReference type="InterPro" id="IPR007590">
    <property type="entry name" value="Saf4/Yju2"/>
</dbReference>
<evidence type="ECO:0000313" key="3">
    <source>
        <dbReference type="EnsemblMetazoa" id="XP_028519225.1"/>
    </source>
</evidence>
<dbReference type="AlphaFoldDB" id="A0A913YUP4"/>
<dbReference type="EnsemblMetazoa" id="XM_028663424.1">
    <property type="protein sequence ID" value="XP_028519225.1"/>
    <property type="gene ID" value="LOC110253211"/>
</dbReference>
<dbReference type="Proteomes" id="UP000887567">
    <property type="component" value="Unplaced"/>
</dbReference>
<dbReference type="PANTHER" id="PTHR12111">
    <property type="entry name" value="SPLICING FACTOR YJU2"/>
    <property type="match status" value="1"/>
</dbReference>
<comment type="similarity">
    <text evidence="1">Belongs to the CWC16 family.</text>
</comment>
<sequence length="269" mass="31082">MAERKAVNKYYPPDWTPSKGSINKYVGQHPLRERARKLGQGILVIRFELPYNIWCGGCGAHVGMGVRYNAEKKKVGNYYSTPIYRFRMKCHLCDNYFEIETDPKNCDYNVVSGARRKNERWEPSATETVETTDKEDAKRMAIDAMFKLEHGVEDVQKSKKVAPVIHQLQEVQSVWKDDYSANKLLRKKFREEKKAIKEIKEADDELRKKASLDIPLVPEENEDVEKAKKMKFYNAGCVKLHLKNIAGDWLDQIIVNKTIIEAIVLANQS</sequence>
<dbReference type="GO" id="GO:0071014">
    <property type="term" value="C:post-mRNA release spliceosomal complex"/>
    <property type="evidence" value="ECO:0007669"/>
    <property type="project" value="TreeGrafter"/>
</dbReference>
<protein>
    <recommendedName>
        <fullName evidence="5">Coiled-coil domain-containing protein 130</fullName>
    </recommendedName>
</protein>
<evidence type="ECO:0008006" key="5">
    <source>
        <dbReference type="Google" id="ProtNLM"/>
    </source>
</evidence>
<keyword evidence="2" id="KW-0175">Coiled coil</keyword>
<dbReference type="GeneID" id="110253211"/>
<reference evidence="3" key="1">
    <citation type="submission" date="2022-11" db="UniProtKB">
        <authorList>
            <consortium name="EnsemblMetazoa"/>
        </authorList>
    </citation>
    <scope>IDENTIFICATION</scope>
</reference>
<feature type="coiled-coil region" evidence="2">
    <location>
        <begin position="182"/>
        <end position="209"/>
    </location>
</feature>
<evidence type="ECO:0000256" key="2">
    <source>
        <dbReference type="SAM" id="Coils"/>
    </source>
</evidence>
<evidence type="ECO:0000256" key="1">
    <source>
        <dbReference type="ARBA" id="ARBA00005595"/>
    </source>
</evidence>
<dbReference type="Pfam" id="PF04502">
    <property type="entry name" value="Saf4_Yju2"/>
    <property type="match status" value="1"/>
</dbReference>
<dbReference type="GO" id="GO:0005684">
    <property type="term" value="C:U2-type spliceosomal complex"/>
    <property type="evidence" value="ECO:0007669"/>
    <property type="project" value="TreeGrafter"/>
</dbReference>